<dbReference type="EMBL" id="DYUD01000027">
    <property type="protein sequence ID" value="HJG89859.1"/>
    <property type="molecule type" value="Genomic_DNA"/>
</dbReference>
<protein>
    <submittedName>
        <fullName evidence="2">DUF4252 domain-containing protein</fullName>
    </submittedName>
</protein>
<comment type="caution">
    <text evidence="2">The sequence shown here is derived from an EMBL/GenBank/DDBJ whole genome shotgun (WGS) entry which is preliminary data.</text>
</comment>
<keyword evidence="1" id="KW-0732">Signal</keyword>
<reference evidence="2" key="1">
    <citation type="journal article" date="2021" name="PeerJ">
        <title>Extensive microbial diversity within the chicken gut microbiome revealed by metagenomics and culture.</title>
        <authorList>
            <person name="Gilroy R."/>
            <person name="Ravi A."/>
            <person name="Getino M."/>
            <person name="Pursley I."/>
            <person name="Horton D.L."/>
            <person name="Alikhan N.F."/>
            <person name="Baker D."/>
            <person name="Gharbi K."/>
            <person name="Hall N."/>
            <person name="Watson M."/>
            <person name="Adriaenssens E.M."/>
            <person name="Foster-Nyarko E."/>
            <person name="Jarju S."/>
            <person name="Secka A."/>
            <person name="Antonio M."/>
            <person name="Oren A."/>
            <person name="Chaudhuri R.R."/>
            <person name="La Ragione R."/>
            <person name="Hildebrand F."/>
            <person name="Pallen M.J."/>
        </authorList>
    </citation>
    <scope>NUCLEOTIDE SEQUENCE</scope>
    <source>
        <strain evidence="2">CHK121-7720</strain>
    </source>
</reference>
<feature type="signal peptide" evidence="1">
    <location>
        <begin position="1"/>
        <end position="23"/>
    </location>
</feature>
<name>A0A921SVY2_9BACT</name>
<dbReference type="Proteomes" id="UP000757103">
    <property type="component" value="Unassembled WGS sequence"/>
</dbReference>
<dbReference type="InterPro" id="IPR025348">
    <property type="entry name" value="DUF4252"/>
</dbReference>
<dbReference type="AlphaFoldDB" id="A0A921SVY2"/>
<dbReference type="Pfam" id="PF14060">
    <property type="entry name" value="DUF4252"/>
    <property type="match status" value="1"/>
</dbReference>
<proteinExistence type="predicted"/>
<feature type="chain" id="PRO_5037931671" evidence="1">
    <location>
        <begin position="24"/>
        <end position="143"/>
    </location>
</feature>
<sequence>MKSRIFTLFLSVLLASFLYTALANTPIDALFTRIKNLPNAEYSEEKLNKSGLKGAFEGVKSIEVTEASLDETTYQTLRKEIVKKDYNPHELLLDTQEGDELVKIFMMQSKKKVTEVVILELDKERINLVRFKGNLKSEILKNK</sequence>
<gene>
    <name evidence="2" type="ORF">K8U91_10380</name>
</gene>
<evidence type="ECO:0000256" key="1">
    <source>
        <dbReference type="SAM" id="SignalP"/>
    </source>
</evidence>
<accession>A0A921SVY2</accession>
<organism evidence="2 3">
    <name type="scientific">Barnesiella viscericola</name>
    <dbReference type="NCBI Taxonomy" id="397865"/>
    <lineage>
        <taxon>Bacteria</taxon>
        <taxon>Pseudomonadati</taxon>
        <taxon>Bacteroidota</taxon>
        <taxon>Bacteroidia</taxon>
        <taxon>Bacteroidales</taxon>
        <taxon>Barnesiellaceae</taxon>
        <taxon>Barnesiella</taxon>
    </lineage>
</organism>
<reference evidence="2" key="2">
    <citation type="submission" date="2021-09" db="EMBL/GenBank/DDBJ databases">
        <authorList>
            <person name="Gilroy R."/>
        </authorList>
    </citation>
    <scope>NUCLEOTIDE SEQUENCE</scope>
    <source>
        <strain evidence="2">CHK121-7720</strain>
    </source>
</reference>
<evidence type="ECO:0000313" key="2">
    <source>
        <dbReference type="EMBL" id="HJG89859.1"/>
    </source>
</evidence>
<evidence type="ECO:0000313" key="3">
    <source>
        <dbReference type="Proteomes" id="UP000757103"/>
    </source>
</evidence>
<dbReference type="RefSeq" id="WP_273306918.1">
    <property type="nucleotide sequence ID" value="NZ_DYUD01000027.1"/>
</dbReference>